<proteinExistence type="predicted"/>
<comment type="caution">
    <text evidence="1">The sequence shown here is derived from an EMBL/GenBank/DDBJ whole genome shotgun (WGS) entry which is preliminary data.</text>
</comment>
<name>A0ABQ4QUE8_9HYPH</name>
<evidence type="ECO:0000313" key="2">
    <source>
        <dbReference type="Proteomes" id="UP001055167"/>
    </source>
</evidence>
<dbReference type="EMBL" id="BPQH01000002">
    <property type="protein sequence ID" value="GJD48202.1"/>
    <property type="molecule type" value="Genomic_DNA"/>
</dbReference>
<dbReference type="Proteomes" id="UP001055167">
    <property type="component" value="Unassembled WGS sequence"/>
</dbReference>
<gene>
    <name evidence="1" type="ORF">OPKNFCMD_0918</name>
</gene>
<dbReference type="InterPro" id="IPR029058">
    <property type="entry name" value="AB_hydrolase_fold"/>
</dbReference>
<dbReference type="PANTHER" id="PTHR12277:SF81">
    <property type="entry name" value="PROTEIN ABHD13"/>
    <property type="match status" value="1"/>
</dbReference>
<sequence length="275" mass="27995">MLAVGILVAAGLLYGAVAAAFWWNQRALLYPGAGVPAPAAWPGLPGDVAAIRIATPDGETLHALWRAPRPGGGVVLSFHGNASFPEAHALRFADGPWARRGWGLLAPAYRGYAGSTGRPTEAGLIADGLAALAELRRRAPGAPVLLHGHSLGAAVAVAVAARAGLRGGLYLEAPFDSMTAMARHHARFLPACLLADTYRSDRIIGAVPGPILIVHGDADPVVPTKFGARLALAAPAGSRFLVVPGDHVSILGARDAEAEALFSAAGAPPGGAGRL</sequence>
<evidence type="ECO:0008006" key="3">
    <source>
        <dbReference type="Google" id="ProtNLM"/>
    </source>
</evidence>
<organism evidence="1 2">
    <name type="scientific">Methylobacterium crusticola</name>
    <dbReference type="NCBI Taxonomy" id="1697972"/>
    <lineage>
        <taxon>Bacteria</taxon>
        <taxon>Pseudomonadati</taxon>
        <taxon>Pseudomonadota</taxon>
        <taxon>Alphaproteobacteria</taxon>
        <taxon>Hyphomicrobiales</taxon>
        <taxon>Methylobacteriaceae</taxon>
        <taxon>Methylobacterium</taxon>
    </lineage>
</organism>
<evidence type="ECO:0000313" key="1">
    <source>
        <dbReference type="EMBL" id="GJD48202.1"/>
    </source>
</evidence>
<reference evidence="1" key="2">
    <citation type="submission" date="2021-08" db="EMBL/GenBank/DDBJ databases">
        <authorList>
            <person name="Tani A."/>
            <person name="Ola A."/>
            <person name="Ogura Y."/>
            <person name="Katsura K."/>
            <person name="Hayashi T."/>
        </authorList>
    </citation>
    <scope>NUCLEOTIDE SEQUENCE</scope>
    <source>
        <strain evidence="1">KCTC 52305</strain>
    </source>
</reference>
<dbReference type="RefSeq" id="WP_128561449.1">
    <property type="nucleotide sequence ID" value="NZ_BPQH01000002.1"/>
</dbReference>
<dbReference type="Gene3D" id="3.40.50.1820">
    <property type="entry name" value="alpha/beta hydrolase"/>
    <property type="match status" value="1"/>
</dbReference>
<dbReference type="PANTHER" id="PTHR12277">
    <property type="entry name" value="ALPHA/BETA HYDROLASE DOMAIN-CONTAINING PROTEIN"/>
    <property type="match status" value="1"/>
</dbReference>
<accession>A0ABQ4QUE8</accession>
<protein>
    <recommendedName>
        <fullName evidence="3">Alpha/beta hydrolase</fullName>
    </recommendedName>
</protein>
<keyword evidence="2" id="KW-1185">Reference proteome</keyword>
<reference evidence="1" key="1">
    <citation type="journal article" date="2021" name="Front. Microbiol.">
        <title>Comprehensive Comparative Genomics and Phenotyping of Methylobacterium Species.</title>
        <authorList>
            <person name="Alessa O."/>
            <person name="Ogura Y."/>
            <person name="Fujitani Y."/>
            <person name="Takami H."/>
            <person name="Hayashi T."/>
            <person name="Sahin N."/>
            <person name="Tani A."/>
        </authorList>
    </citation>
    <scope>NUCLEOTIDE SEQUENCE</scope>
    <source>
        <strain evidence="1">KCTC 52305</strain>
    </source>
</reference>
<dbReference type="SUPFAM" id="SSF53474">
    <property type="entry name" value="alpha/beta-Hydrolases"/>
    <property type="match status" value="1"/>
</dbReference>